<keyword evidence="2" id="KW-1133">Transmembrane helix</keyword>
<keyword evidence="2" id="KW-0812">Transmembrane</keyword>
<dbReference type="AlphaFoldDB" id="X6LF90"/>
<keyword evidence="4" id="KW-1185">Reference proteome</keyword>
<sequence length="373" mass="43197">MNILSLTTSVRDTLLQTLVWNTLHTGLCFVLFANNKIEQIQTQIYTHAKKDKKGRTTKTNKQTNKDFEQALVLLVQRCLTLQKNTNCLLFACARSFSHSNSETQSRLSKRSKEETESQKKTFDFWSQKPLQFEMLPPFCFSNEFKGVLESWHDNSGVTTASHMKKDVCWFKWTALETKAEVGQSLLNIFSCLTKGNCNSTDTIDARNNAKSDTCVTPIIRRSSARLQEKMRSISLFTEKDDHKTKPKRNTTVHPLCDTPSHNSNHTINQQHTLSYYKVDTVWFGSRRRSVRGNWLVHLLCFVFFILLNVCYRFDGWTLTICDINGNHQRRKEMNELMSQSLYSRVVKMSLGQRSEVTLCKNKTKQTKYAKTVK</sequence>
<reference evidence="3 4" key="1">
    <citation type="journal article" date="2013" name="Curr. Biol.">
        <title>The Genome of the Foraminiferan Reticulomyxa filosa.</title>
        <authorList>
            <person name="Glockner G."/>
            <person name="Hulsmann N."/>
            <person name="Schleicher M."/>
            <person name="Noegel A.A."/>
            <person name="Eichinger L."/>
            <person name="Gallinger C."/>
            <person name="Pawlowski J."/>
            <person name="Sierra R."/>
            <person name="Euteneuer U."/>
            <person name="Pillet L."/>
            <person name="Moustafa A."/>
            <person name="Platzer M."/>
            <person name="Groth M."/>
            <person name="Szafranski K."/>
            <person name="Schliwa M."/>
        </authorList>
    </citation>
    <scope>NUCLEOTIDE SEQUENCE [LARGE SCALE GENOMIC DNA]</scope>
</reference>
<organism evidence="3 4">
    <name type="scientific">Reticulomyxa filosa</name>
    <dbReference type="NCBI Taxonomy" id="46433"/>
    <lineage>
        <taxon>Eukaryota</taxon>
        <taxon>Sar</taxon>
        <taxon>Rhizaria</taxon>
        <taxon>Retaria</taxon>
        <taxon>Foraminifera</taxon>
        <taxon>Monothalamids</taxon>
        <taxon>Reticulomyxidae</taxon>
        <taxon>Reticulomyxa</taxon>
    </lineage>
</organism>
<proteinExistence type="predicted"/>
<keyword evidence="2" id="KW-0472">Membrane</keyword>
<evidence type="ECO:0000313" key="4">
    <source>
        <dbReference type="Proteomes" id="UP000023152"/>
    </source>
</evidence>
<evidence type="ECO:0000313" key="3">
    <source>
        <dbReference type="EMBL" id="ETO00244.1"/>
    </source>
</evidence>
<protein>
    <submittedName>
        <fullName evidence="3">Uncharacterized protein</fullName>
    </submittedName>
</protein>
<name>X6LF90_RETFI</name>
<gene>
    <name evidence="3" type="ORF">RFI_37201</name>
</gene>
<accession>X6LF90</accession>
<feature type="region of interest" description="Disordered" evidence="1">
    <location>
        <begin position="242"/>
        <end position="261"/>
    </location>
</feature>
<comment type="caution">
    <text evidence="3">The sequence shown here is derived from an EMBL/GenBank/DDBJ whole genome shotgun (WGS) entry which is preliminary data.</text>
</comment>
<feature type="transmembrane region" description="Helical" evidence="2">
    <location>
        <begin position="294"/>
        <end position="311"/>
    </location>
</feature>
<dbReference type="Proteomes" id="UP000023152">
    <property type="component" value="Unassembled WGS sequence"/>
</dbReference>
<evidence type="ECO:0000256" key="1">
    <source>
        <dbReference type="SAM" id="MobiDB-lite"/>
    </source>
</evidence>
<dbReference type="EMBL" id="ASPP01041559">
    <property type="protein sequence ID" value="ETO00244.1"/>
    <property type="molecule type" value="Genomic_DNA"/>
</dbReference>
<evidence type="ECO:0000256" key="2">
    <source>
        <dbReference type="SAM" id="Phobius"/>
    </source>
</evidence>